<gene>
    <name evidence="1" type="ORF">M5D96_000365</name>
</gene>
<keyword evidence="2" id="KW-1185">Reference proteome</keyword>
<reference evidence="1" key="1">
    <citation type="journal article" date="2023" name="Genome Biol. Evol.">
        <title>Long-read-based Genome Assembly of Drosophila gunungcola Reveals Fewer Chemosensory Genes in Flower-breeding Species.</title>
        <authorList>
            <person name="Negi A."/>
            <person name="Liao B.Y."/>
            <person name="Yeh S.D."/>
        </authorList>
    </citation>
    <scope>NUCLEOTIDE SEQUENCE</scope>
    <source>
        <strain evidence="1">Sukarami</strain>
    </source>
</reference>
<dbReference type="InterPro" id="IPR031974">
    <property type="entry name" value="PDCD7"/>
</dbReference>
<comment type="caution">
    <text evidence="1">The sequence shown here is derived from an EMBL/GenBank/DDBJ whole genome shotgun (WGS) entry which is preliminary data.</text>
</comment>
<evidence type="ECO:0000313" key="2">
    <source>
        <dbReference type="Proteomes" id="UP001059596"/>
    </source>
</evidence>
<protein>
    <submittedName>
        <fullName evidence="1">Uncharacterized protein</fullName>
    </submittedName>
</protein>
<organism evidence="1 2">
    <name type="scientific">Drosophila gunungcola</name>
    <name type="common">fruit fly</name>
    <dbReference type="NCBI Taxonomy" id="103775"/>
    <lineage>
        <taxon>Eukaryota</taxon>
        <taxon>Metazoa</taxon>
        <taxon>Ecdysozoa</taxon>
        <taxon>Arthropoda</taxon>
        <taxon>Hexapoda</taxon>
        <taxon>Insecta</taxon>
        <taxon>Pterygota</taxon>
        <taxon>Neoptera</taxon>
        <taxon>Endopterygota</taxon>
        <taxon>Diptera</taxon>
        <taxon>Brachycera</taxon>
        <taxon>Muscomorpha</taxon>
        <taxon>Ephydroidea</taxon>
        <taxon>Drosophilidae</taxon>
        <taxon>Drosophila</taxon>
        <taxon>Sophophora</taxon>
    </lineage>
</organism>
<dbReference type="OrthoDB" id="2289628at2759"/>
<evidence type="ECO:0000313" key="1">
    <source>
        <dbReference type="EMBL" id="KAI8044214.1"/>
    </source>
</evidence>
<dbReference type="AlphaFoldDB" id="A0A9P9YW27"/>
<dbReference type="Pfam" id="PF16021">
    <property type="entry name" value="PDCD7"/>
    <property type="match status" value="1"/>
</dbReference>
<name>A0A9P9YW27_9MUSC</name>
<dbReference type="EMBL" id="JAMKOV010000001">
    <property type="protein sequence ID" value="KAI8044214.1"/>
    <property type="molecule type" value="Genomic_DNA"/>
</dbReference>
<proteinExistence type="predicted"/>
<sequence>MPHQNNKLTEIKTKIRHVIANLQQLQNLSEEEHDFNVEQVEELQRNTTTLLDELDQVPIQKVVGLQTHRKRRRLLDKQKNKRAKCEIKKPEELLLKERKYSVIPPPNSKEKQAEHISLRKQHDAAYILENFDLLEKLCESRGGDSRALSQKLAQMRHVWRRVQEESEGDDHVKESKIAASKEPQWEAVFFGKPSNLLRENKTRFREIRSTWDSYISLGERGSCVPTGWVLPLIKPISQWAAYISET</sequence>
<accession>A0A9P9YW27</accession>
<dbReference type="Proteomes" id="UP001059596">
    <property type="component" value="Chromosome 3R"/>
</dbReference>